<keyword evidence="3" id="KW-1185">Reference proteome</keyword>
<dbReference type="HOGENOM" id="CLU_2872080_0_0_1"/>
<reference evidence="3" key="1">
    <citation type="journal article" date="2011" name="Nature">
        <title>Genome sequence and analysis of the tuber crop potato.</title>
        <authorList>
            <consortium name="The Potato Genome Sequencing Consortium"/>
        </authorList>
    </citation>
    <scope>NUCLEOTIDE SEQUENCE [LARGE SCALE GENOMIC DNA]</scope>
    <source>
        <strain evidence="3">cv. DM1-3 516 R44</strain>
    </source>
</reference>
<dbReference type="InParanoid" id="M0ZQE4"/>
<protein>
    <submittedName>
        <fullName evidence="2">Uncharacterized protein</fullName>
    </submittedName>
</protein>
<dbReference type="Proteomes" id="UP000011115">
    <property type="component" value="Unassembled WGS sequence"/>
</dbReference>
<proteinExistence type="predicted"/>
<organism evidence="2 3">
    <name type="scientific">Solanum tuberosum</name>
    <name type="common">Potato</name>
    <dbReference type="NCBI Taxonomy" id="4113"/>
    <lineage>
        <taxon>Eukaryota</taxon>
        <taxon>Viridiplantae</taxon>
        <taxon>Streptophyta</taxon>
        <taxon>Embryophyta</taxon>
        <taxon>Tracheophyta</taxon>
        <taxon>Spermatophyta</taxon>
        <taxon>Magnoliopsida</taxon>
        <taxon>eudicotyledons</taxon>
        <taxon>Gunneridae</taxon>
        <taxon>Pentapetalae</taxon>
        <taxon>asterids</taxon>
        <taxon>lamiids</taxon>
        <taxon>Solanales</taxon>
        <taxon>Solanaceae</taxon>
        <taxon>Solanoideae</taxon>
        <taxon>Solaneae</taxon>
        <taxon>Solanum</taxon>
    </lineage>
</organism>
<sequence>MHRDWASHGFMELHVFLLEFDDFPIWLLCCSLLLLSLFCGGAEVRALNWSWGDCCFVRRRSHLQ</sequence>
<name>M0ZQE4_SOLTU</name>
<dbReference type="AlphaFoldDB" id="M0ZQE4"/>
<evidence type="ECO:0000256" key="1">
    <source>
        <dbReference type="SAM" id="Phobius"/>
    </source>
</evidence>
<keyword evidence="1" id="KW-0472">Membrane</keyword>
<evidence type="ECO:0000313" key="2">
    <source>
        <dbReference type="EnsemblPlants" id="PGSC0003DMT400005766"/>
    </source>
</evidence>
<feature type="transmembrane region" description="Helical" evidence="1">
    <location>
        <begin position="23"/>
        <end position="42"/>
    </location>
</feature>
<reference evidence="2" key="2">
    <citation type="submission" date="2015-06" db="UniProtKB">
        <authorList>
            <consortium name="EnsemblPlants"/>
        </authorList>
    </citation>
    <scope>IDENTIFICATION</scope>
    <source>
        <strain evidence="2">DM1-3 516 R44</strain>
    </source>
</reference>
<dbReference type="EnsemblPlants" id="PGSC0003DMT400005766">
    <property type="protein sequence ID" value="PGSC0003DMT400005766"/>
    <property type="gene ID" value="PGSC0003DMG400002253"/>
</dbReference>
<evidence type="ECO:0000313" key="3">
    <source>
        <dbReference type="Proteomes" id="UP000011115"/>
    </source>
</evidence>
<dbReference type="Gramene" id="PGSC0003DMT400005766">
    <property type="protein sequence ID" value="PGSC0003DMT400005766"/>
    <property type="gene ID" value="PGSC0003DMG400002253"/>
</dbReference>
<keyword evidence="1" id="KW-1133">Transmembrane helix</keyword>
<dbReference type="PaxDb" id="4113-PGSC0003DMT400005766"/>
<keyword evidence="1" id="KW-0812">Transmembrane</keyword>
<accession>M0ZQE4</accession>